<dbReference type="PANTHER" id="PTHR48025">
    <property type="entry name" value="OS02G0815200 PROTEIN"/>
    <property type="match status" value="1"/>
</dbReference>
<dbReference type="OMA" id="MDAQQTY"/>
<evidence type="ECO:0000313" key="5">
    <source>
        <dbReference type="Proteomes" id="UP000031036"/>
    </source>
</evidence>
<feature type="domain" description="RRM" evidence="3">
    <location>
        <begin position="73"/>
        <end position="114"/>
    </location>
</feature>
<dbReference type="AlphaFoldDB" id="A0A0B2VCV1"/>
<proteinExistence type="predicted"/>
<evidence type="ECO:0000313" key="4">
    <source>
        <dbReference type="EMBL" id="KHN78820.1"/>
    </source>
</evidence>
<dbReference type="EMBL" id="JPKZ01002016">
    <property type="protein sequence ID" value="KHN78820.1"/>
    <property type="molecule type" value="Genomic_DNA"/>
</dbReference>
<dbReference type="SUPFAM" id="SSF54928">
    <property type="entry name" value="RNA-binding domain, RBD"/>
    <property type="match status" value="4"/>
</dbReference>
<dbReference type="FunFam" id="3.30.70.330:FF:001013">
    <property type="entry name" value="TIA-1/TIAL RNA binding protein homolog"/>
    <property type="match status" value="1"/>
</dbReference>
<dbReference type="STRING" id="6265.A0A0B2VCV1"/>
<dbReference type="InterPro" id="IPR012677">
    <property type="entry name" value="Nucleotide-bd_a/b_plait_sf"/>
</dbReference>
<protein>
    <submittedName>
        <fullName evidence="4">Nucleolysin TIAR</fullName>
    </submittedName>
</protein>
<dbReference type="SMART" id="SM00361">
    <property type="entry name" value="RRM_1"/>
    <property type="match status" value="3"/>
</dbReference>
<evidence type="ECO:0000256" key="1">
    <source>
        <dbReference type="ARBA" id="ARBA00022884"/>
    </source>
</evidence>
<organism evidence="4 5">
    <name type="scientific">Toxocara canis</name>
    <name type="common">Canine roundworm</name>
    <dbReference type="NCBI Taxonomy" id="6265"/>
    <lineage>
        <taxon>Eukaryota</taxon>
        <taxon>Metazoa</taxon>
        <taxon>Ecdysozoa</taxon>
        <taxon>Nematoda</taxon>
        <taxon>Chromadorea</taxon>
        <taxon>Rhabditida</taxon>
        <taxon>Spirurina</taxon>
        <taxon>Ascaridomorpha</taxon>
        <taxon>Ascaridoidea</taxon>
        <taxon>Toxocaridae</taxon>
        <taxon>Toxocara</taxon>
    </lineage>
</organism>
<dbReference type="Gene3D" id="3.30.70.330">
    <property type="match status" value="4"/>
</dbReference>
<reference evidence="4 5" key="1">
    <citation type="submission" date="2014-11" db="EMBL/GenBank/DDBJ databases">
        <title>Genetic blueprint of the zoonotic pathogen Toxocara canis.</title>
        <authorList>
            <person name="Zhu X.-Q."/>
            <person name="Korhonen P.K."/>
            <person name="Cai H."/>
            <person name="Young N.D."/>
            <person name="Nejsum P."/>
            <person name="von Samson-Himmelstjerna G."/>
            <person name="Boag P.R."/>
            <person name="Tan P."/>
            <person name="Li Q."/>
            <person name="Min J."/>
            <person name="Yang Y."/>
            <person name="Wang X."/>
            <person name="Fang X."/>
            <person name="Hall R.S."/>
            <person name="Hofmann A."/>
            <person name="Sternberg P.W."/>
            <person name="Jex A.R."/>
            <person name="Gasser R.B."/>
        </authorList>
    </citation>
    <scope>NUCLEOTIDE SEQUENCE [LARGE SCALE GENOMIC DNA]</scope>
    <source>
        <strain evidence="4">PN_DK_2014</strain>
    </source>
</reference>
<dbReference type="InterPro" id="IPR000504">
    <property type="entry name" value="RRM_dom"/>
</dbReference>
<feature type="domain" description="RRM" evidence="3">
    <location>
        <begin position="368"/>
        <end position="440"/>
    </location>
</feature>
<dbReference type="SMART" id="SM00360">
    <property type="entry name" value="RRM"/>
    <property type="match status" value="4"/>
</dbReference>
<feature type="domain" description="RRM" evidence="3">
    <location>
        <begin position="174"/>
        <end position="249"/>
    </location>
</feature>
<dbReference type="CDD" id="cd12354">
    <property type="entry name" value="RRM3_TIA1_like"/>
    <property type="match status" value="1"/>
</dbReference>
<gene>
    <name evidence="4" type="primary">TIAL1</name>
    <name evidence="4" type="ORF">Tcan_08735</name>
</gene>
<keyword evidence="5" id="KW-1185">Reference proteome</keyword>
<dbReference type="PROSITE" id="PS50102">
    <property type="entry name" value="RRM"/>
    <property type="match status" value="4"/>
</dbReference>
<evidence type="ECO:0000259" key="3">
    <source>
        <dbReference type="PROSITE" id="PS50102"/>
    </source>
</evidence>
<sequence length="526" mass="57692">MSTSKQQYNNYGYGAYGYGQYAGGYPPQDAASMQHAAGGGATTGSGGAYNARFHFQAAQSAGFDTGSDDRQPRTVYVGNLDTSITEDFIATLFGQIGPVTKTKVIFDQYNNYGYGAYGYGQYAGGYPPQDAASMQHAAGGGATTGSGGAYNARFHFQAAQSAGFDTGSDDRQPRTVYVGNLDTSITEDFIATLFGQIGPVTKTKVIFDGTNDPYAFVEFADHYTAAQAVQAMNKRVLLDREMKVNWATEPGSQAKVDTSKHFHVFIGDLSPEVDNKALKDAFAPFGEVSDAKVIRDSTTLKSKGYGFVSYPKREEAERAIEQMNGQWLGRRTIRTNWATRKPTGTDGQQSKPELSYDDVFNQTGPDNTSVYIGNVNQSVNDEDLRAAFDKFGRIVEVRIFKTQGFAFVRFDKKESACNAIVKMNGTEIGGQTVKCSWGRTPEASRLGHNNQQNAAASYNQMQGAYGAYGPYGAYPGYGAGQGGQGDAAYWNYYQQYYNNPQLFQQQWQGYWQQQQQQQQQQARTQQ</sequence>
<keyword evidence="1 2" id="KW-0694">RNA-binding</keyword>
<dbReference type="InterPro" id="IPR003954">
    <property type="entry name" value="RRM_euk-type"/>
</dbReference>
<dbReference type="FunFam" id="3.30.70.330:FF:001192">
    <property type="entry name" value="TIA-1/TIAL RNA binding protein homolog"/>
    <property type="match status" value="1"/>
</dbReference>
<dbReference type="InterPro" id="IPR035979">
    <property type="entry name" value="RBD_domain_sf"/>
</dbReference>
<dbReference type="Proteomes" id="UP000031036">
    <property type="component" value="Unassembled WGS sequence"/>
</dbReference>
<dbReference type="GO" id="GO:0003729">
    <property type="term" value="F:mRNA binding"/>
    <property type="evidence" value="ECO:0007669"/>
    <property type="project" value="TreeGrafter"/>
</dbReference>
<name>A0A0B2VCV1_TOXCA</name>
<evidence type="ECO:0000256" key="2">
    <source>
        <dbReference type="PROSITE-ProRule" id="PRU00176"/>
    </source>
</evidence>
<dbReference type="GO" id="GO:0005634">
    <property type="term" value="C:nucleus"/>
    <property type="evidence" value="ECO:0007669"/>
    <property type="project" value="TreeGrafter"/>
</dbReference>
<feature type="domain" description="RRM" evidence="3">
    <location>
        <begin position="262"/>
        <end position="340"/>
    </location>
</feature>
<dbReference type="PANTHER" id="PTHR48025:SF20">
    <property type="entry name" value="TIA1 CYTOTOXIC GRANULE ASSOCIATED RNA BINDING PROTEIN"/>
    <property type="match status" value="1"/>
</dbReference>
<accession>A0A0B2VCV1</accession>
<dbReference type="InterPro" id="IPR050502">
    <property type="entry name" value="Euk_RNA-bind_prot"/>
</dbReference>
<dbReference type="OrthoDB" id="439808at2759"/>
<dbReference type="CDD" id="cd12352">
    <property type="entry name" value="RRM1_TIA1_like"/>
    <property type="match status" value="1"/>
</dbReference>
<dbReference type="Pfam" id="PF00076">
    <property type="entry name" value="RRM_1"/>
    <property type="match status" value="4"/>
</dbReference>
<comment type="caution">
    <text evidence="4">The sequence shown here is derived from an EMBL/GenBank/DDBJ whole genome shotgun (WGS) entry which is preliminary data.</text>
</comment>
<dbReference type="CDD" id="cd12353">
    <property type="entry name" value="RRM2_TIA1_like"/>
    <property type="match status" value="1"/>
</dbReference>